<evidence type="ECO:0000313" key="2">
    <source>
        <dbReference type="EMBL" id="OXU22873.1"/>
    </source>
</evidence>
<feature type="compositionally biased region" description="Basic and acidic residues" evidence="1">
    <location>
        <begin position="152"/>
        <end position="163"/>
    </location>
</feature>
<dbReference type="EMBL" id="NNAY01001803">
    <property type="protein sequence ID" value="OXU22873.1"/>
    <property type="molecule type" value="Genomic_DNA"/>
</dbReference>
<feature type="compositionally biased region" description="Low complexity" evidence="1">
    <location>
        <begin position="173"/>
        <end position="190"/>
    </location>
</feature>
<evidence type="ECO:0000256" key="1">
    <source>
        <dbReference type="SAM" id="MobiDB-lite"/>
    </source>
</evidence>
<gene>
    <name evidence="2" type="ORF">TSAR_010192</name>
</gene>
<feature type="region of interest" description="Disordered" evidence="1">
    <location>
        <begin position="1"/>
        <end position="42"/>
    </location>
</feature>
<name>A0A232EWZ7_9HYME</name>
<sequence>MEPRILGEIPPKREKKRRVNDDNQVRLINPRSSESEDGVDDHRVGVKLNVPPSTAVANTTSSNVITSRVRAALVTATEDATQSISQYSTRVSEGYWLIDSLEDLEKYGRRWEKQQDLDSRYAHPLPAKKMHVLGATYTGGVNKPKVTAVKTVENEKESEETPKKGKKSKAKKATTSASASESKKIASASTNAGSGSKPKTTGKDATSSQDSGNKQKGEGNQPRTGGNPAGGREIVLRTDQLRGPEIKKPAPPEQERMEGKQTRGVTFA</sequence>
<evidence type="ECO:0000313" key="3">
    <source>
        <dbReference type="Proteomes" id="UP000215335"/>
    </source>
</evidence>
<organism evidence="2 3">
    <name type="scientific">Trichomalopsis sarcophagae</name>
    <dbReference type="NCBI Taxonomy" id="543379"/>
    <lineage>
        <taxon>Eukaryota</taxon>
        <taxon>Metazoa</taxon>
        <taxon>Ecdysozoa</taxon>
        <taxon>Arthropoda</taxon>
        <taxon>Hexapoda</taxon>
        <taxon>Insecta</taxon>
        <taxon>Pterygota</taxon>
        <taxon>Neoptera</taxon>
        <taxon>Endopterygota</taxon>
        <taxon>Hymenoptera</taxon>
        <taxon>Apocrita</taxon>
        <taxon>Proctotrupomorpha</taxon>
        <taxon>Chalcidoidea</taxon>
        <taxon>Pteromalidae</taxon>
        <taxon>Pteromalinae</taxon>
        <taxon>Trichomalopsis</taxon>
    </lineage>
</organism>
<dbReference type="STRING" id="543379.A0A232EWZ7"/>
<dbReference type="AlphaFoldDB" id="A0A232EWZ7"/>
<proteinExistence type="predicted"/>
<feature type="compositionally biased region" description="Polar residues" evidence="1">
    <location>
        <begin position="191"/>
        <end position="214"/>
    </location>
</feature>
<feature type="region of interest" description="Disordered" evidence="1">
    <location>
        <begin position="148"/>
        <end position="268"/>
    </location>
</feature>
<comment type="caution">
    <text evidence="2">The sequence shown here is derived from an EMBL/GenBank/DDBJ whole genome shotgun (WGS) entry which is preliminary data.</text>
</comment>
<keyword evidence="3" id="KW-1185">Reference proteome</keyword>
<accession>A0A232EWZ7</accession>
<reference evidence="2 3" key="1">
    <citation type="journal article" date="2017" name="Curr. Biol.">
        <title>The Evolution of Venom by Co-option of Single-Copy Genes.</title>
        <authorList>
            <person name="Martinson E.O."/>
            <person name="Mrinalini"/>
            <person name="Kelkar Y.D."/>
            <person name="Chang C.H."/>
            <person name="Werren J.H."/>
        </authorList>
    </citation>
    <scope>NUCLEOTIDE SEQUENCE [LARGE SCALE GENOMIC DNA]</scope>
    <source>
        <strain evidence="2 3">Alberta</strain>
        <tissue evidence="2">Whole body</tissue>
    </source>
</reference>
<dbReference type="Proteomes" id="UP000215335">
    <property type="component" value="Unassembled WGS sequence"/>
</dbReference>
<protein>
    <submittedName>
        <fullName evidence="2">Uncharacterized protein</fullName>
    </submittedName>
</protein>
<feature type="compositionally biased region" description="Basic and acidic residues" evidence="1">
    <location>
        <begin position="234"/>
        <end position="261"/>
    </location>
</feature>